<dbReference type="Gene3D" id="1.10.1530.10">
    <property type="match status" value="1"/>
</dbReference>
<keyword evidence="4" id="KW-1185">Reference proteome</keyword>
<dbReference type="GO" id="GO:0016491">
    <property type="term" value="F:oxidoreductase activity"/>
    <property type="evidence" value="ECO:0007669"/>
    <property type="project" value="UniProtKB-KW"/>
</dbReference>
<comment type="similarity">
    <text evidence="1">Belongs to the LDH2/MDH2 oxidoreductase family.</text>
</comment>
<gene>
    <name evidence="3" type="ORF">FVW59_16245</name>
</gene>
<evidence type="ECO:0000256" key="2">
    <source>
        <dbReference type="ARBA" id="ARBA00023002"/>
    </source>
</evidence>
<dbReference type="Pfam" id="PF02615">
    <property type="entry name" value="Ldh_2"/>
    <property type="match status" value="1"/>
</dbReference>
<dbReference type="Proteomes" id="UP000321933">
    <property type="component" value="Unassembled WGS sequence"/>
</dbReference>
<accession>A0A5C8ZPI1</accession>
<dbReference type="InterPro" id="IPR036111">
    <property type="entry name" value="Mal/L-sulfo/L-lacto_DH-like_sf"/>
</dbReference>
<reference evidence="3 4" key="1">
    <citation type="submission" date="2019-08" db="EMBL/GenBank/DDBJ databases">
        <title>Parahaliea maris sp. nov., isolated from the surface seawater.</title>
        <authorList>
            <person name="Liu Y."/>
        </authorList>
    </citation>
    <scope>NUCLEOTIDE SEQUENCE [LARGE SCALE GENOMIC DNA]</scope>
    <source>
        <strain evidence="3 4">S2-26</strain>
    </source>
</reference>
<dbReference type="InterPro" id="IPR043144">
    <property type="entry name" value="Mal/L-sulf/L-lact_DH-like_ah"/>
</dbReference>
<dbReference type="PANTHER" id="PTHR11091">
    <property type="entry name" value="OXIDOREDUCTASE-RELATED"/>
    <property type="match status" value="1"/>
</dbReference>
<proteinExistence type="inferred from homology"/>
<dbReference type="InterPro" id="IPR043143">
    <property type="entry name" value="Mal/L-sulf/L-lact_DH-like_NADP"/>
</dbReference>
<keyword evidence="2" id="KW-0560">Oxidoreductase</keyword>
<dbReference type="AlphaFoldDB" id="A0A5C8ZPI1"/>
<comment type="caution">
    <text evidence="3">The sequence shown here is derived from an EMBL/GenBank/DDBJ whole genome shotgun (WGS) entry which is preliminary data.</text>
</comment>
<dbReference type="SUPFAM" id="SSF89733">
    <property type="entry name" value="L-sulfolactate dehydrogenase-like"/>
    <property type="match status" value="1"/>
</dbReference>
<name>A0A5C8ZPI1_9GAMM</name>
<dbReference type="Gene3D" id="3.30.1370.60">
    <property type="entry name" value="Hypothetical oxidoreductase yiak, domain 2"/>
    <property type="match status" value="1"/>
</dbReference>
<dbReference type="OrthoDB" id="9769447at2"/>
<dbReference type="EMBL" id="VRYZ01000007">
    <property type="protein sequence ID" value="TXS90145.1"/>
    <property type="molecule type" value="Genomic_DNA"/>
</dbReference>
<sequence>MTARYKAEDLQQFTASLFTGAGLAPERAAVLAEVFLEADLMGFSTHGLNRVPHNLRWLQGGESRVDGEPQVLADRGALFNWDAGFLPGPWVVRLALDQALARVAEHGVVTATLRRSQHIACLAAYLPRIVEAGYAVLMTCSTPAENTVSAFGGIDPLFSANPIAFAAPGEDCPLLFDISMSITAGGYVARAQREGKRLPEPCLKNRAGEITDDPAALGEGGSIMPIGGAAHGYKGAALSVFTEVLSMALGGYGRADAAARNDGEANSVFLQVIDPGAFTTPENFRRQLGALQSLCEQSAVPAGQPPARFPGRRAWELRQQQLAQGVDLYPGIMADLAPWAEQFAIPLPLALQAEGGL</sequence>
<dbReference type="RefSeq" id="WP_148065407.1">
    <property type="nucleotide sequence ID" value="NZ_VRYZ01000007.1"/>
</dbReference>
<evidence type="ECO:0000313" key="3">
    <source>
        <dbReference type="EMBL" id="TXS90145.1"/>
    </source>
</evidence>
<evidence type="ECO:0000256" key="1">
    <source>
        <dbReference type="ARBA" id="ARBA00006056"/>
    </source>
</evidence>
<dbReference type="InterPro" id="IPR003767">
    <property type="entry name" value="Malate/L-lactate_DH-like"/>
</dbReference>
<protein>
    <submittedName>
        <fullName evidence="3">Ldh family oxidoreductase</fullName>
    </submittedName>
</protein>
<dbReference type="PANTHER" id="PTHR11091:SF0">
    <property type="entry name" value="MALATE DEHYDROGENASE"/>
    <property type="match status" value="1"/>
</dbReference>
<organism evidence="3 4">
    <name type="scientific">Parahaliea aestuarii</name>
    <dbReference type="NCBI Taxonomy" id="1852021"/>
    <lineage>
        <taxon>Bacteria</taxon>
        <taxon>Pseudomonadati</taxon>
        <taxon>Pseudomonadota</taxon>
        <taxon>Gammaproteobacteria</taxon>
        <taxon>Cellvibrionales</taxon>
        <taxon>Halieaceae</taxon>
        <taxon>Parahaliea</taxon>
    </lineage>
</organism>
<evidence type="ECO:0000313" key="4">
    <source>
        <dbReference type="Proteomes" id="UP000321933"/>
    </source>
</evidence>